<dbReference type="Proteomes" id="UP000295793">
    <property type="component" value="Unassembled WGS sequence"/>
</dbReference>
<dbReference type="InterPro" id="IPR013785">
    <property type="entry name" value="Aldolase_TIM"/>
</dbReference>
<dbReference type="PROSITE" id="PS00159">
    <property type="entry name" value="ALDOLASE_KDPG_KHG_1"/>
    <property type="match status" value="1"/>
</dbReference>
<evidence type="ECO:0000256" key="6">
    <source>
        <dbReference type="ARBA" id="ARBA00023239"/>
    </source>
</evidence>
<dbReference type="InterPro" id="IPR031337">
    <property type="entry name" value="KDPG/KHG_AS_1"/>
</dbReference>
<reference evidence="9 10" key="1">
    <citation type="submission" date="2019-03" db="EMBL/GenBank/DDBJ databases">
        <title>Genomic Encyclopedia of Archaeal and Bacterial Type Strains, Phase II (KMG-II): from individual species to whole genera.</title>
        <authorList>
            <person name="Goeker M."/>
        </authorList>
    </citation>
    <scope>NUCLEOTIDE SEQUENCE [LARGE SCALE GENOMIC DNA]</scope>
    <source>
        <strain evidence="9 10">DSM 15388</strain>
    </source>
</reference>
<sequence length="213" mass="22550">MSYDQKVEAIRNKLAEIKIVPVLAVSDAKLAPMLGKTLSENGLPCAEVTFRTAAAVEVMKEIRKACPEMVLGAGTVLSTEQVDMAIEAGCDFAVSPGFNPEVVKYAMSKGLPFIPGVNNPSHVEQAMSIGLKVLKFFPAGPSGGVGMLKALNAVYPVDFMPTGGVNVDNAMDYLGLPKVFCCGGTWMVPADLVDGEKWDEIAKLTKDAAALIQ</sequence>
<dbReference type="Pfam" id="PF01081">
    <property type="entry name" value="Aldolase"/>
    <property type="match status" value="1"/>
</dbReference>
<evidence type="ECO:0000256" key="5">
    <source>
        <dbReference type="ARBA" id="ARBA00013063"/>
    </source>
</evidence>
<evidence type="ECO:0000313" key="10">
    <source>
        <dbReference type="Proteomes" id="UP000295793"/>
    </source>
</evidence>
<keyword evidence="8" id="KW-0119">Carbohydrate metabolism</keyword>
<dbReference type="OrthoDB" id="9805177at2"/>
<dbReference type="AlphaFoldDB" id="A0A4R3I5F3"/>
<comment type="similarity">
    <text evidence="3">Belongs to the KHG/KDPG aldolase family.</text>
</comment>
<evidence type="ECO:0000256" key="4">
    <source>
        <dbReference type="ARBA" id="ARBA00011233"/>
    </source>
</evidence>
<comment type="subunit">
    <text evidence="4">Homotrimer.</text>
</comment>
<dbReference type="RefSeq" id="WP_132701530.1">
    <property type="nucleotide sequence ID" value="NZ_SLZR01000007.1"/>
</dbReference>
<accession>A0A4R3I5F3</accession>
<dbReference type="EMBL" id="SLZR01000007">
    <property type="protein sequence ID" value="TCS41084.1"/>
    <property type="molecule type" value="Genomic_DNA"/>
</dbReference>
<gene>
    <name evidence="9" type="ORF">BCF53_10798</name>
</gene>
<comment type="caution">
    <text evidence="9">The sequence shown here is derived from an EMBL/GenBank/DDBJ whole genome shotgun (WGS) entry which is preliminary data.</text>
</comment>
<proteinExistence type="inferred from homology"/>
<dbReference type="SUPFAM" id="SSF51569">
    <property type="entry name" value="Aldolase"/>
    <property type="match status" value="1"/>
</dbReference>
<keyword evidence="10" id="KW-1185">Reference proteome</keyword>
<comment type="catalytic activity">
    <reaction evidence="1">
        <text>2-dehydro-3-deoxy-6-phospho-D-gluconate = D-glyceraldehyde 3-phosphate + pyruvate</text>
        <dbReference type="Rhea" id="RHEA:17089"/>
        <dbReference type="ChEBI" id="CHEBI:15361"/>
        <dbReference type="ChEBI" id="CHEBI:57569"/>
        <dbReference type="ChEBI" id="CHEBI:59776"/>
        <dbReference type="EC" id="4.1.2.14"/>
    </reaction>
</comment>
<evidence type="ECO:0000256" key="8">
    <source>
        <dbReference type="ARBA" id="ARBA00023277"/>
    </source>
</evidence>
<keyword evidence="7" id="KW-0704">Schiff base</keyword>
<evidence type="ECO:0000313" key="9">
    <source>
        <dbReference type="EMBL" id="TCS41084.1"/>
    </source>
</evidence>
<dbReference type="NCBIfam" id="NF004325">
    <property type="entry name" value="PRK05718.1"/>
    <property type="match status" value="1"/>
</dbReference>
<evidence type="ECO:0000256" key="3">
    <source>
        <dbReference type="ARBA" id="ARBA00006906"/>
    </source>
</evidence>
<dbReference type="PANTHER" id="PTHR30246:SF1">
    <property type="entry name" value="2-DEHYDRO-3-DEOXY-6-PHOSPHOGALACTONATE ALDOLASE-RELATED"/>
    <property type="match status" value="1"/>
</dbReference>
<dbReference type="PROSITE" id="PS00160">
    <property type="entry name" value="ALDOLASE_KDPG_KHG_2"/>
    <property type="match status" value="1"/>
</dbReference>
<evidence type="ECO:0000256" key="2">
    <source>
        <dbReference type="ARBA" id="ARBA00004736"/>
    </source>
</evidence>
<evidence type="ECO:0000256" key="7">
    <source>
        <dbReference type="ARBA" id="ARBA00023270"/>
    </source>
</evidence>
<keyword evidence="6" id="KW-0456">Lyase</keyword>
<evidence type="ECO:0000256" key="1">
    <source>
        <dbReference type="ARBA" id="ARBA00000654"/>
    </source>
</evidence>
<organism evidence="9 10">
    <name type="scientific">Reinekea marinisedimentorum</name>
    <dbReference type="NCBI Taxonomy" id="230495"/>
    <lineage>
        <taxon>Bacteria</taxon>
        <taxon>Pseudomonadati</taxon>
        <taxon>Pseudomonadota</taxon>
        <taxon>Gammaproteobacteria</taxon>
        <taxon>Oceanospirillales</taxon>
        <taxon>Saccharospirillaceae</taxon>
        <taxon>Reinekea</taxon>
    </lineage>
</organism>
<dbReference type="PANTHER" id="PTHR30246">
    <property type="entry name" value="2-KETO-3-DEOXY-6-PHOSPHOGLUCONATE ALDOLASE"/>
    <property type="match status" value="1"/>
</dbReference>
<dbReference type="CDD" id="cd00452">
    <property type="entry name" value="KDPG_aldolase"/>
    <property type="match status" value="1"/>
</dbReference>
<dbReference type="InterPro" id="IPR000887">
    <property type="entry name" value="Aldlse_KDPG_KHG"/>
</dbReference>
<dbReference type="InterPro" id="IPR031338">
    <property type="entry name" value="KDPG/KHG_AS_2"/>
</dbReference>
<protein>
    <recommendedName>
        <fullName evidence="5">2-dehydro-3-deoxy-phosphogluconate aldolase</fullName>
        <ecNumber evidence="5">4.1.2.14</ecNumber>
    </recommendedName>
</protein>
<dbReference type="Gene3D" id="3.20.20.70">
    <property type="entry name" value="Aldolase class I"/>
    <property type="match status" value="1"/>
</dbReference>
<dbReference type="GO" id="GO:0008675">
    <property type="term" value="F:2-dehydro-3-deoxy-phosphogluconate aldolase activity"/>
    <property type="evidence" value="ECO:0007669"/>
    <property type="project" value="UniProtKB-EC"/>
</dbReference>
<dbReference type="NCBIfam" id="TIGR01182">
    <property type="entry name" value="eda"/>
    <property type="match status" value="1"/>
</dbReference>
<comment type="pathway">
    <text evidence="2">Carbohydrate acid metabolism; 2-dehydro-3-deoxy-D-gluconate degradation; D-glyceraldehyde 3-phosphate and pyruvate from 2-dehydro-3-deoxy-D-gluconate: step 2/2.</text>
</comment>
<dbReference type="EC" id="4.1.2.14" evidence="5"/>
<name>A0A4R3I5F3_9GAMM</name>